<feature type="compositionally biased region" description="Acidic residues" evidence="1">
    <location>
        <begin position="112"/>
        <end position="121"/>
    </location>
</feature>
<dbReference type="EMBL" id="CYRY02035941">
    <property type="protein sequence ID" value="VCX15779.1"/>
    <property type="molecule type" value="Genomic_DNA"/>
</dbReference>
<dbReference type="SUPFAM" id="SSF110083">
    <property type="entry name" value="Peptidylarginine deiminase Pad4, middle domain"/>
    <property type="match status" value="1"/>
</dbReference>
<dbReference type="InterPro" id="IPR038685">
    <property type="entry name" value="PAD_N_sf"/>
</dbReference>
<feature type="region of interest" description="Disordered" evidence="1">
    <location>
        <begin position="102"/>
        <end position="134"/>
    </location>
</feature>
<dbReference type="GO" id="GO:0005634">
    <property type="term" value="C:nucleus"/>
    <property type="evidence" value="ECO:0007669"/>
    <property type="project" value="TreeGrafter"/>
</dbReference>
<dbReference type="Gene3D" id="2.60.40.1700">
    <property type="entry name" value="Protein-arginine deiminase, central domain"/>
    <property type="match status" value="1"/>
</dbReference>
<dbReference type="InterPro" id="IPR013732">
    <property type="entry name" value="PAD_N"/>
</dbReference>
<feature type="non-terminal residue" evidence="4">
    <location>
        <position position="1"/>
    </location>
</feature>
<keyword evidence="5" id="KW-1185">Reference proteome</keyword>
<dbReference type="GO" id="GO:0005737">
    <property type="term" value="C:cytoplasm"/>
    <property type="evidence" value="ECO:0007669"/>
    <property type="project" value="InterPro"/>
</dbReference>
<dbReference type="GO" id="GO:0005509">
    <property type="term" value="F:calcium ion binding"/>
    <property type="evidence" value="ECO:0007669"/>
    <property type="project" value="InterPro"/>
</dbReference>
<dbReference type="InterPro" id="IPR008972">
    <property type="entry name" value="Cupredoxin"/>
</dbReference>
<dbReference type="InterPro" id="IPR004303">
    <property type="entry name" value="PAD"/>
</dbReference>
<evidence type="ECO:0000259" key="3">
    <source>
        <dbReference type="Pfam" id="PF08527"/>
    </source>
</evidence>
<dbReference type="PANTHER" id="PTHR10837:SF3">
    <property type="entry name" value="PROTEIN-ARGININE DEIMINASE TYPE-4"/>
    <property type="match status" value="1"/>
</dbReference>
<protein>
    <recommendedName>
        <fullName evidence="6">Protein-arginine deiminase</fullName>
    </recommendedName>
</protein>
<evidence type="ECO:0000256" key="1">
    <source>
        <dbReference type="SAM" id="MobiDB-lite"/>
    </source>
</evidence>
<dbReference type="Gene3D" id="2.60.40.1860">
    <property type="entry name" value="Protein-arginine deiminase, N-terminal domain"/>
    <property type="match status" value="1"/>
</dbReference>
<evidence type="ECO:0000313" key="5">
    <source>
        <dbReference type="Proteomes" id="UP000269945"/>
    </source>
</evidence>
<gene>
    <name evidence="4" type="ORF">BN2614_LOCUS3</name>
</gene>
<dbReference type="Pfam" id="PF08526">
    <property type="entry name" value="PAD_N"/>
    <property type="match status" value="1"/>
</dbReference>
<reference evidence="4 5" key="1">
    <citation type="submission" date="2018-10" db="EMBL/GenBank/DDBJ databases">
        <authorList>
            <person name="Ekblom R."/>
            <person name="Jareborg N."/>
        </authorList>
    </citation>
    <scope>NUCLEOTIDE SEQUENCE [LARGE SCALE GENOMIC DNA]</scope>
    <source>
        <tissue evidence="4">Muscle</tissue>
    </source>
</reference>
<feature type="domain" description="Protein-arginine deiminase (PAD) central" evidence="3">
    <location>
        <begin position="58"/>
        <end position="119"/>
    </location>
</feature>
<dbReference type="GO" id="GO:0140794">
    <property type="term" value="F:histone arginine deiminase activity"/>
    <property type="evidence" value="ECO:0007669"/>
    <property type="project" value="TreeGrafter"/>
</dbReference>
<proteinExistence type="predicted"/>
<dbReference type="Proteomes" id="UP000269945">
    <property type="component" value="Unassembled WGS sequence"/>
</dbReference>
<sequence length="134" mass="14464">PPTKKNTTGSSKWSLDPSLEVSLRIKAASSSTGDQKVQISYYGPKINPVQALLYVTGVEISLSTDITRTGKAKSIGAKKGQRTWTWGPRGQGAILLVNCDRDNPKSSTMDCRDDDVLDSQGEDPRPSAPRCPES</sequence>
<name>A0A9X9M188_GULGU</name>
<feature type="domain" description="Protein-arginine deiminase (PAD) N-terminal" evidence="2">
    <location>
        <begin position="2"/>
        <end position="56"/>
    </location>
</feature>
<dbReference type="Pfam" id="PF08527">
    <property type="entry name" value="PAD_M"/>
    <property type="match status" value="1"/>
</dbReference>
<dbReference type="AlphaFoldDB" id="A0A9X9M188"/>
<dbReference type="PANTHER" id="PTHR10837">
    <property type="entry name" value="PEPTIDYLARGININE DEIMINASE"/>
    <property type="match status" value="1"/>
</dbReference>
<feature type="non-terminal residue" evidence="4">
    <location>
        <position position="134"/>
    </location>
</feature>
<comment type="caution">
    <text evidence="4">The sequence shown here is derived from an EMBL/GenBank/DDBJ whole genome shotgun (WGS) entry which is preliminary data.</text>
</comment>
<evidence type="ECO:0008006" key="6">
    <source>
        <dbReference type="Google" id="ProtNLM"/>
    </source>
</evidence>
<dbReference type="SUPFAM" id="SSF49503">
    <property type="entry name" value="Cupredoxins"/>
    <property type="match status" value="1"/>
</dbReference>
<organism evidence="4 5">
    <name type="scientific">Gulo gulo</name>
    <name type="common">Wolverine</name>
    <name type="synonym">Gluton</name>
    <dbReference type="NCBI Taxonomy" id="48420"/>
    <lineage>
        <taxon>Eukaryota</taxon>
        <taxon>Metazoa</taxon>
        <taxon>Chordata</taxon>
        <taxon>Craniata</taxon>
        <taxon>Vertebrata</taxon>
        <taxon>Euteleostomi</taxon>
        <taxon>Mammalia</taxon>
        <taxon>Eutheria</taxon>
        <taxon>Laurasiatheria</taxon>
        <taxon>Carnivora</taxon>
        <taxon>Caniformia</taxon>
        <taxon>Musteloidea</taxon>
        <taxon>Mustelidae</taxon>
        <taxon>Guloninae</taxon>
        <taxon>Gulo</taxon>
    </lineage>
</organism>
<evidence type="ECO:0000259" key="2">
    <source>
        <dbReference type="Pfam" id="PF08526"/>
    </source>
</evidence>
<dbReference type="InterPro" id="IPR013733">
    <property type="entry name" value="Prot_Arg_deaminase_cen_dom"/>
</dbReference>
<accession>A0A9X9M188</accession>
<evidence type="ECO:0000313" key="4">
    <source>
        <dbReference type="EMBL" id="VCX15779.1"/>
    </source>
</evidence>
<dbReference type="InterPro" id="IPR036556">
    <property type="entry name" value="PAD_central_sf"/>
</dbReference>